<sequence>MLHEEPFKIYRPTVPAVPILVSVPHCGVAFPRDIRSQYKTSLIEAPDDTDWFVDRLYDFAPSMGMTMITAIYSRWVIDLNRDPDSKPLYSDGRIITALCPSTTFLGEPLYIDNRKEVAEAEVARRHTLYYQPYHDKIQQLLDEMRAAFGTVLLWDCHSIRQVVTTIQKEKFPDLILGDADGKSAAPNLIQTTLDILSSDSFSVSHNHPFKGGTITRTFGKPAENQHALQLEMPKVHYMDDTEIYYHEGRAKHMQQLLKRNFQHLISQLR</sequence>
<organism evidence="1 2">
    <name type="scientific">Ohtaekwangia koreensis</name>
    <dbReference type="NCBI Taxonomy" id="688867"/>
    <lineage>
        <taxon>Bacteria</taxon>
        <taxon>Pseudomonadati</taxon>
        <taxon>Bacteroidota</taxon>
        <taxon>Cytophagia</taxon>
        <taxon>Cytophagales</taxon>
        <taxon>Fulvivirgaceae</taxon>
        <taxon>Ohtaekwangia</taxon>
    </lineage>
</organism>
<gene>
    <name evidence="1" type="ORF">SAMN05660236_3106</name>
</gene>
<protein>
    <submittedName>
        <fullName evidence="1">N-formylglutamate deformylase</fullName>
    </submittedName>
</protein>
<name>A0A1T5LF51_9BACT</name>
<reference evidence="1 2" key="1">
    <citation type="submission" date="2017-02" db="EMBL/GenBank/DDBJ databases">
        <authorList>
            <person name="Peterson S.W."/>
        </authorList>
    </citation>
    <scope>NUCLEOTIDE SEQUENCE [LARGE SCALE GENOMIC DNA]</scope>
    <source>
        <strain evidence="1 2">DSM 25262</strain>
    </source>
</reference>
<dbReference type="RefSeq" id="WP_079687660.1">
    <property type="nucleotide sequence ID" value="NZ_FUZU01000002.1"/>
</dbReference>
<keyword evidence="2" id="KW-1185">Reference proteome</keyword>
<evidence type="ECO:0000313" key="2">
    <source>
        <dbReference type="Proteomes" id="UP000190961"/>
    </source>
</evidence>
<dbReference type="OrthoDB" id="8716700at2"/>
<evidence type="ECO:0000313" key="1">
    <source>
        <dbReference type="EMBL" id="SKC74656.1"/>
    </source>
</evidence>
<accession>A0A1T5LF51</accession>
<dbReference type="Proteomes" id="UP000190961">
    <property type="component" value="Unassembled WGS sequence"/>
</dbReference>
<dbReference type="SUPFAM" id="SSF53187">
    <property type="entry name" value="Zn-dependent exopeptidases"/>
    <property type="match status" value="1"/>
</dbReference>
<proteinExistence type="predicted"/>
<dbReference type="AlphaFoldDB" id="A0A1T5LF51"/>
<dbReference type="Gene3D" id="3.40.630.40">
    <property type="entry name" value="Zn-dependent exopeptidases"/>
    <property type="match status" value="1"/>
</dbReference>
<dbReference type="STRING" id="688867.SAMN05660236_3106"/>
<dbReference type="Pfam" id="PF05013">
    <property type="entry name" value="FGase"/>
    <property type="match status" value="1"/>
</dbReference>
<dbReference type="InterPro" id="IPR007709">
    <property type="entry name" value="N-FG_amidohydro"/>
</dbReference>
<dbReference type="EMBL" id="FUZU01000002">
    <property type="protein sequence ID" value="SKC74656.1"/>
    <property type="molecule type" value="Genomic_DNA"/>
</dbReference>